<keyword evidence="5" id="KW-1185">Reference proteome</keyword>
<dbReference type="PANTHER" id="PTHR30535:SF34">
    <property type="entry name" value="MOLYBDATE-BINDING PROTEIN MOLA"/>
    <property type="match status" value="1"/>
</dbReference>
<dbReference type="EMBL" id="CP015581">
    <property type="protein sequence ID" value="ARV00334.1"/>
    <property type="molecule type" value="Genomic_DNA"/>
</dbReference>
<dbReference type="PROSITE" id="PS50983">
    <property type="entry name" value="FE_B12_PBP"/>
    <property type="match status" value="1"/>
</dbReference>
<evidence type="ECO:0000259" key="2">
    <source>
        <dbReference type="PROSITE" id="PS50983"/>
    </source>
</evidence>
<reference evidence="5 6" key="1">
    <citation type="submission" date="2016-05" db="EMBL/GenBank/DDBJ databases">
        <title>Complete genome sequence of two 2,5-diketo-D-glunonic acid producing strain Tatumella citrea.</title>
        <authorList>
            <person name="Duan C."/>
            <person name="Yang J."/>
            <person name="Yang S."/>
        </authorList>
    </citation>
    <scope>NUCLEOTIDE SEQUENCE [LARGE SCALE GENOMIC DNA]</scope>
    <source>
        <strain evidence="4 5">ATCC 39140</strain>
        <strain evidence="3 6">DSM 13699</strain>
    </source>
</reference>
<dbReference type="AlphaFoldDB" id="A0A1Y0LQN4"/>
<dbReference type="PANTHER" id="PTHR30535">
    <property type="entry name" value="VITAMIN B12-BINDING PROTEIN"/>
    <property type="match status" value="1"/>
</dbReference>
<dbReference type="Gene3D" id="3.40.50.1980">
    <property type="entry name" value="Nitrogenase molybdenum iron protein domain"/>
    <property type="match status" value="2"/>
</dbReference>
<dbReference type="InterPro" id="IPR050902">
    <property type="entry name" value="ABC_Transporter_SBP"/>
</dbReference>
<protein>
    <submittedName>
        <fullName evidence="3">ABC transporter substrate-binding protein</fullName>
    </submittedName>
</protein>
<dbReference type="Proteomes" id="UP000195729">
    <property type="component" value="Chromosome"/>
</dbReference>
<feature type="chain" id="PRO_5013367564" evidence="1">
    <location>
        <begin position="19"/>
        <end position="369"/>
    </location>
</feature>
<name>A0A1Y0LQN4_TATCI</name>
<dbReference type="Pfam" id="PF01497">
    <property type="entry name" value="Peripla_BP_2"/>
    <property type="match status" value="1"/>
</dbReference>
<accession>A0A1Y0LQN4</accession>
<proteinExistence type="predicted"/>
<sequence>MARYITAALCLSPLAALATTYPLTVKDMDNQTVVINHEPQRIILQDGRDIMALALLDRDNPFARVITWNNLIKKQDGQEWALLSKTWPKAVSIPDMGQSDQGNVDPETVIASHPDLLIAQLRAKPALEQTGVLKRFRELHIPVLFVDYELHPMQDTVPSITLLGKVLNKEQNAKEYTDFYLSRLKQINDVVDHQQKKPLVFIEPIAGNSDNCCFTHASNGWGGLVAAAGGINIGTELLTGSSGFINPEKIIAMRPDWYLMTGSKRGAPGNPVLPFGYNTKVSDIKASFDKLLQRTAVANIPAVSEGHVGGIYHHFYNHPWNIIGVEILAHWFYPTQLPNLDATADYHYIVTHFTKLPDEPDNLSYRPAK</sequence>
<dbReference type="Proteomes" id="UP000195814">
    <property type="component" value="Chromosome"/>
</dbReference>
<gene>
    <name evidence="3" type="ORF">A7K98_19120</name>
    <name evidence="4" type="ORF">A7K99_19105</name>
</gene>
<dbReference type="SUPFAM" id="SSF53807">
    <property type="entry name" value="Helical backbone' metal receptor"/>
    <property type="match status" value="1"/>
</dbReference>
<organism evidence="3 6">
    <name type="scientific">Tatumella citrea</name>
    <name type="common">Pantoea citrea</name>
    <dbReference type="NCBI Taxonomy" id="53336"/>
    <lineage>
        <taxon>Bacteria</taxon>
        <taxon>Pseudomonadati</taxon>
        <taxon>Pseudomonadota</taxon>
        <taxon>Gammaproteobacteria</taxon>
        <taxon>Enterobacterales</taxon>
        <taxon>Erwiniaceae</taxon>
        <taxon>Tatumella</taxon>
    </lineage>
</organism>
<dbReference type="InterPro" id="IPR002491">
    <property type="entry name" value="ABC_transptr_periplasmic_BD"/>
</dbReference>
<dbReference type="KEGG" id="tci:A7K98_19120"/>
<evidence type="ECO:0000313" key="5">
    <source>
        <dbReference type="Proteomes" id="UP000195729"/>
    </source>
</evidence>
<evidence type="ECO:0000313" key="3">
    <source>
        <dbReference type="EMBL" id="ARU96302.1"/>
    </source>
</evidence>
<feature type="signal peptide" evidence="1">
    <location>
        <begin position="1"/>
        <end position="18"/>
    </location>
</feature>
<keyword evidence="1" id="KW-0732">Signal</keyword>
<evidence type="ECO:0000256" key="1">
    <source>
        <dbReference type="SAM" id="SignalP"/>
    </source>
</evidence>
<evidence type="ECO:0000313" key="4">
    <source>
        <dbReference type="EMBL" id="ARV00334.1"/>
    </source>
</evidence>
<feature type="domain" description="Fe/B12 periplasmic-binding" evidence="2">
    <location>
        <begin position="41"/>
        <end position="340"/>
    </location>
</feature>
<dbReference type="EMBL" id="CP015579">
    <property type="protein sequence ID" value="ARU96302.1"/>
    <property type="molecule type" value="Genomic_DNA"/>
</dbReference>
<evidence type="ECO:0000313" key="6">
    <source>
        <dbReference type="Proteomes" id="UP000195814"/>
    </source>
</evidence>